<accession>A0A074ZJR9</accession>
<evidence type="ECO:0000313" key="1">
    <source>
        <dbReference type="EMBL" id="KER27246.1"/>
    </source>
</evidence>
<gene>
    <name evidence="1" type="ORF">T265_05650</name>
</gene>
<protein>
    <submittedName>
        <fullName evidence="1">Uncharacterized protein</fullName>
    </submittedName>
</protein>
<reference evidence="1 2" key="1">
    <citation type="submission" date="2013-11" db="EMBL/GenBank/DDBJ databases">
        <title>Opisthorchis viverrini - life in the bile duct.</title>
        <authorList>
            <person name="Young N.D."/>
            <person name="Nagarajan N."/>
            <person name="Lin S.J."/>
            <person name="Korhonen P.K."/>
            <person name="Jex A.R."/>
            <person name="Hall R.S."/>
            <person name="Safavi-Hemami H."/>
            <person name="Kaewkong W."/>
            <person name="Bertrand D."/>
            <person name="Gao S."/>
            <person name="Seet Q."/>
            <person name="Wongkham S."/>
            <person name="Teh B.T."/>
            <person name="Wongkham C."/>
            <person name="Intapan P.M."/>
            <person name="Maleewong W."/>
            <person name="Yang X."/>
            <person name="Hu M."/>
            <person name="Wang Z."/>
            <person name="Hofmann A."/>
            <person name="Sternberg P.W."/>
            <person name="Tan P."/>
            <person name="Wang J."/>
            <person name="Gasser R.B."/>
        </authorList>
    </citation>
    <scope>NUCLEOTIDE SEQUENCE [LARGE SCALE GENOMIC DNA]</scope>
</reference>
<dbReference type="GeneID" id="20319832"/>
<dbReference type="AlphaFoldDB" id="A0A074ZJR9"/>
<organism evidence="1 2">
    <name type="scientific">Opisthorchis viverrini</name>
    <name type="common">Southeast Asian liver fluke</name>
    <dbReference type="NCBI Taxonomy" id="6198"/>
    <lineage>
        <taxon>Eukaryota</taxon>
        <taxon>Metazoa</taxon>
        <taxon>Spiralia</taxon>
        <taxon>Lophotrochozoa</taxon>
        <taxon>Platyhelminthes</taxon>
        <taxon>Trematoda</taxon>
        <taxon>Digenea</taxon>
        <taxon>Opisthorchiida</taxon>
        <taxon>Opisthorchiata</taxon>
        <taxon>Opisthorchiidae</taxon>
        <taxon>Opisthorchis</taxon>
    </lineage>
</organism>
<dbReference type="RefSeq" id="XP_009168979.1">
    <property type="nucleotide sequence ID" value="XM_009170715.1"/>
</dbReference>
<sequence length="72" mass="8111">MEPEKMEPSCDKFKEILNSDSVEIVTCGESGAEPTNSSFETLKVYDVRYNKKLSFTEYIGVQEKLNGGRPLC</sequence>
<dbReference type="EMBL" id="KL596727">
    <property type="protein sequence ID" value="KER27246.1"/>
    <property type="molecule type" value="Genomic_DNA"/>
</dbReference>
<proteinExistence type="predicted"/>
<evidence type="ECO:0000313" key="2">
    <source>
        <dbReference type="Proteomes" id="UP000054324"/>
    </source>
</evidence>
<name>A0A074ZJR9_OPIVI</name>
<dbReference type="KEGG" id="ovi:T265_05650"/>
<dbReference type="CTD" id="20319832"/>
<dbReference type="OrthoDB" id="10297175at2759"/>
<keyword evidence="2" id="KW-1185">Reference proteome</keyword>
<dbReference type="Proteomes" id="UP000054324">
    <property type="component" value="Unassembled WGS sequence"/>
</dbReference>